<gene>
    <name evidence="3" type="ORF">C1637_24770</name>
    <name evidence="2" type="ORF">EG342_08490</name>
</gene>
<dbReference type="EMBL" id="PPEH01000017">
    <property type="protein sequence ID" value="PNW10991.1"/>
    <property type="molecule type" value="Genomic_DNA"/>
</dbReference>
<keyword evidence="1" id="KW-1133">Transmembrane helix</keyword>
<dbReference type="EMBL" id="CP033924">
    <property type="protein sequence ID" value="AZA81943.1"/>
    <property type="molecule type" value="Genomic_DNA"/>
</dbReference>
<evidence type="ECO:0000313" key="4">
    <source>
        <dbReference type="Proteomes" id="UP000236262"/>
    </source>
</evidence>
<dbReference type="AlphaFoldDB" id="A0A3G6RPQ5"/>
<dbReference type="Proteomes" id="UP000279972">
    <property type="component" value="Chromosome"/>
</dbReference>
<evidence type="ECO:0000256" key="1">
    <source>
        <dbReference type="SAM" id="Phobius"/>
    </source>
</evidence>
<sequence length="73" mass="8488">MAITTVISYNVADYVNPPVTENDNKYMPVGNVIESIFCGFLALIISFYISLRILRERKKNKYPFNQKLQKQDL</sequence>
<feature type="transmembrane region" description="Helical" evidence="1">
    <location>
        <begin position="32"/>
        <end position="51"/>
    </location>
</feature>
<reference evidence="2 5" key="2">
    <citation type="submission" date="2018-11" db="EMBL/GenBank/DDBJ databases">
        <title>Proposal to divide the Flavobacteriaceae and reorganize its genera based on Amino Acid Identity values calculated from whole genome sequences.</title>
        <authorList>
            <person name="Nicholson A.C."/>
            <person name="Gulvik C.A."/>
            <person name="Whitney A.M."/>
            <person name="Humrighouse B.W."/>
            <person name="Bell M."/>
            <person name="Holmes B."/>
            <person name="Steigerwalt A.G."/>
            <person name="Villarma A."/>
            <person name="Sheth M."/>
            <person name="Batra D."/>
            <person name="Pryor J."/>
            <person name="Bernardet J.-F."/>
            <person name="Hugo C."/>
            <person name="Kampfer P."/>
            <person name="Newman J."/>
            <person name="McQuiston J.R."/>
        </authorList>
    </citation>
    <scope>NUCLEOTIDE SEQUENCE [LARGE SCALE GENOMIC DNA]</scope>
    <source>
        <strain evidence="2 5">KC_1864</strain>
    </source>
</reference>
<dbReference type="Proteomes" id="UP000236262">
    <property type="component" value="Unassembled WGS sequence"/>
</dbReference>
<reference evidence="3 4" key="1">
    <citation type="submission" date="2018-01" db="EMBL/GenBank/DDBJ databases">
        <title>Draft genome sequences of Chryseobacterium lactis NCTC11390, Chryseobacterium oncorhynchi 701B-08, and Chryseobacterium viscerum 687B-08.</title>
        <authorList>
            <person name="Jeong J.-J."/>
            <person name="Lee Y.J."/>
            <person name="Park B."/>
            <person name="Choi I.-G."/>
            <person name="Kim K.D."/>
        </authorList>
    </citation>
    <scope>NUCLEOTIDE SEQUENCE [LARGE SCALE GENOMIC DNA]</scope>
    <source>
        <strain evidence="3 4">NCTC11390</strain>
    </source>
</reference>
<dbReference type="KEGG" id="clac:EG342_08490"/>
<accession>A0A3G6RPQ5</accession>
<evidence type="ECO:0000313" key="2">
    <source>
        <dbReference type="EMBL" id="AZA81943.1"/>
    </source>
</evidence>
<name>A0A3G6RPQ5_CHRLC</name>
<organism evidence="3 4">
    <name type="scientific">Chryseobacterium lactis</name>
    <dbReference type="NCBI Taxonomy" id="1241981"/>
    <lineage>
        <taxon>Bacteria</taxon>
        <taxon>Pseudomonadati</taxon>
        <taxon>Bacteroidota</taxon>
        <taxon>Flavobacteriia</taxon>
        <taxon>Flavobacteriales</taxon>
        <taxon>Weeksellaceae</taxon>
        <taxon>Chryseobacterium group</taxon>
        <taxon>Chryseobacterium</taxon>
    </lineage>
</organism>
<protein>
    <submittedName>
        <fullName evidence="3">Uncharacterized protein</fullName>
    </submittedName>
</protein>
<keyword evidence="5" id="KW-1185">Reference proteome</keyword>
<keyword evidence="1" id="KW-0812">Transmembrane</keyword>
<keyword evidence="1" id="KW-0472">Membrane</keyword>
<evidence type="ECO:0000313" key="5">
    <source>
        <dbReference type="Proteomes" id="UP000279972"/>
    </source>
</evidence>
<evidence type="ECO:0000313" key="3">
    <source>
        <dbReference type="EMBL" id="PNW10991.1"/>
    </source>
</evidence>
<proteinExistence type="predicted"/>